<evidence type="ECO:0000313" key="10">
    <source>
        <dbReference type="EMBL" id="MFD1875536.1"/>
    </source>
</evidence>
<dbReference type="RefSeq" id="WP_382318350.1">
    <property type="nucleotide sequence ID" value="NZ_JBHUFD010000019.1"/>
</dbReference>
<sequence length="856" mass="95513">MPATSELVALVTLLPTPYLLLSPAFLIEAASEAYLAATLSPRERLVGRHLFDAFPDNPQTPEAQSVHNLRASLEQVLATGQPHEMAQQHYDVPDPARPGQFIERHWLPRNTPMLDPQGRVVYIVHSARDVTAEVQAHAHLRQSQAAEQAARVEAEAQRQHLHDILMQLPAQVATNRGPAHVFDLVNPRYQQQFPARVLQGLPVRQALPELAGQHFFELLDQVYQTGEPFYGHEMPAAVDYTNSGRLERRYFDVFFQALRDANGQIDGILNFAYDVSEQVRAREQYQQLNEELAATVEELRATTNEYQAANLALSEAQHRLQHLNQELEARVLARTRDVRQAQAETEAQRQRLFQLVAEAPALIATLRGPEHVVELANDGFRALFGGRAIVGKPYRRAVPELEGQPFFALLDNVYRTGETSHSLEQPMTLDRTNSGRLEDRYITSIYQATRDVQGQIDGILIFATDVTGQVLARQEREAQQRQFYAFFEQAPFGLCIFGGPDLVYEFFNPTYQLLLPNRDLVGRPLLAVMPELAGTPVERLLRRVYETGETQHEHELLIPVARPEDGELEERYFTIVYQARRDAQGRITGILNFTVEFTEQVRARQQVEALNQKLVATNAELHASNTQLTRTNVDLDTFVYTASHDLKAPITNIESIVLALRATLPPAVQQDELVGHLLSLLDTTVARFQFTIGQLTDISRLQLAHVGPAEPVVLAPVVEAVRLDLMPAIAAAGTQLTITVAPDLVVSFSPANLRSIVYNLLSNAIKYRAADRPSQVGVRATQTDHAVVLTVQDNGLGMSELQQRQLFGLFQRLHTHVEGTGVGLYITKRLVENGGGTIAVQSQPDAGTTFTVTFPA</sequence>
<dbReference type="InterPro" id="IPR004358">
    <property type="entry name" value="Sig_transdc_His_kin-like_C"/>
</dbReference>
<dbReference type="SUPFAM" id="SSF55874">
    <property type="entry name" value="ATPase domain of HSP90 chaperone/DNA topoisomerase II/histidine kinase"/>
    <property type="match status" value="1"/>
</dbReference>
<evidence type="ECO:0000256" key="1">
    <source>
        <dbReference type="ARBA" id="ARBA00000085"/>
    </source>
</evidence>
<evidence type="ECO:0000313" key="11">
    <source>
        <dbReference type="Proteomes" id="UP001597197"/>
    </source>
</evidence>
<feature type="coiled-coil region" evidence="7">
    <location>
        <begin position="600"/>
        <end position="627"/>
    </location>
</feature>
<evidence type="ECO:0000256" key="5">
    <source>
        <dbReference type="ARBA" id="ARBA00022777"/>
    </source>
</evidence>
<dbReference type="Pfam" id="PF02518">
    <property type="entry name" value="HATPase_c"/>
    <property type="match status" value="1"/>
</dbReference>
<feature type="domain" description="PAC" evidence="9">
    <location>
        <begin position="86"/>
        <end position="142"/>
    </location>
</feature>
<dbReference type="PANTHER" id="PTHR42878:SF15">
    <property type="entry name" value="BACTERIOPHYTOCHROME"/>
    <property type="match status" value="1"/>
</dbReference>
<dbReference type="PANTHER" id="PTHR42878">
    <property type="entry name" value="TWO-COMPONENT HISTIDINE KINASE"/>
    <property type="match status" value="1"/>
</dbReference>
<comment type="catalytic activity">
    <reaction evidence="1">
        <text>ATP + protein L-histidine = ADP + protein N-phospho-L-histidine.</text>
        <dbReference type="EC" id="2.7.13.3"/>
    </reaction>
</comment>
<dbReference type="PROSITE" id="PS50109">
    <property type="entry name" value="HIS_KIN"/>
    <property type="match status" value="1"/>
</dbReference>
<evidence type="ECO:0000259" key="9">
    <source>
        <dbReference type="PROSITE" id="PS50113"/>
    </source>
</evidence>
<dbReference type="InterPro" id="IPR013656">
    <property type="entry name" value="PAS_4"/>
</dbReference>
<proteinExistence type="predicted"/>
<dbReference type="Pfam" id="PF08448">
    <property type="entry name" value="PAS_4"/>
    <property type="match status" value="4"/>
</dbReference>
<keyword evidence="11" id="KW-1185">Reference proteome</keyword>
<gene>
    <name evidence="10" type="ORF">ACFSDX_24095</name>
</gene>
<reference evidence="11" key="1">
    <citation type="journal article" date="2019" name="Int. J. Syst. Evol. Microbiol.">
        <title>The Global Catalogue of Microorganisms (GCM) 10K type strain sequencing project: providing services to taxonomists for standard genome sequencing and annotation.</title>
        <authorList>
            <consortium name="The Broad Institute Genomics Platform"/>
            <consortium name="The Broad Institute Genome Sequencing Center for Infectious Disease"/>
            <person name="Wu L."/>
            <person name="Ma J."/>
        </authorList>
    </citation>
    <scope>NUCLEOTIDE SEQUENCE [LARGE SCALE GENOMIC DNA]</scope>
    <source>
        <strain evidence="11">CGMCC 1.15795</strain>
    </source>
</reference>
<dbReference type="InterPro" id="IPR000014">
    <property type="entry name" value="PAS"/>
</dbReference>
<dbReference type="Gene3D" id="1.10.287.130">
    <property type="match status" value="1"/>
</dbReference>
<keyword evidence="3" id="KW-0597">Phosphoprotein</keyword>
<organism evidence="10 11">
    <name type="scientific">Hymenobacter bucti</name>
    <dbReference type="NCBI Taxonomy" id="1844114"/>
    <lineage>
        <taxon>Bacteria</taxon>
        <taxon>Pseudomonadati</taxon>
        <taxon>Bacteroidota</taxon>
        <taxon>Cytophagia</taxon>
        <taxon>Cytophagales</taxon>
        <taxon>Hymenobacteraceae</taxon>
        <taxon>Hymenobacter</taxon>
    </lineage>
</organism>
<dbReference type="InterPro" id="IPR035965">
    <property type="entry name" value="PAS-like_dom_sf"/>
</dbReference>
<dbReference type="SUPFAM" id="SSF47384">
    <property type="entry name" value="Homodimeric domain of signal transducing histidine kinase"/>
    <property type="match status" value="1"/>
</dbReference>
<name>A0ABW4R0X3_9BACT</name>
<accession>A0ABW4R0X3</accession>
<dbReference type="PROSITE" id="PS50113">
    <property type="entry name" value="PAC"/>
    <property type="match status" value="1"/>
</dbReference>
<keyword evidence="4" id="KW-0808">Transferase</keyword>
<dbReference type="Proteomes" id="UP001597197">
    <property type="component" value="Unassembled WGS sequence"/>
</dbReference>
<keyword evidence="5" id="KW-0418">Kinase</keyword>
<evidence type="ECO:0000259" key="8">
    <source>
        <dbReference type="PROSITE" id="PS50109"/>
    </source>
</evidence>
<evidence type="ECO:0000256" key="7">
    <source>
        <dbReference type="SAM" id="Coils"/>
    </source>
</evidence>
<dbReference type="Gene3D" id="3.30.450.20">
    <property type="entry name" value="PAS domain"/>
    <property type="match status" value="4"/>
</dbReference>
<dbReference type="Gene3D" id="3.30.565.10">
    <property type="entry name" value="Histidine kinase-like ATPase, C-terminal domain"/>
    <property type="match status" value="1"/>
</dbReference>
<dbReference type="EC" id="2.7.13.3" evidence="2"/>
<keyword evidence="7" id="KW-0175">Coiled coil</keyword>
<dbReference type="InterPro" id="IPR036097">
    <property type="entry name" value="HisK_dim/P_sf"/>
</dbReference>
<comment type="caution">
    <text evidence="10">The sequence shown here is derived from an EMBL/GenBank/DDBJ whole genome shotgun (WGS) entry which is preliminary data.</text>
</comment>
<evidence type="ECO:0000256" key="6">
    <source>
        <dbReference type="ARBA" id="ARBA00023136"/>
    </source>
</evidence>
<dbReference type="PRINTS" id="PR00344">
    <property type="entry name" value="BCTRLSENSOR"/>
</dbReference>
<evidence type="ECO:0000256" key="4">
    <source>
        <dbReference type="ARBA" id="ARBA00022679"/>
    </source>
</evidence>
<protein>
    <recommendedName>
        <fullName evidence="2">histidine kinase</fullName>
        <ecNumber evidence="2">2.7.13.3</ecNumber>
    </recommendedName>
</protein>
<dbReference type="InterPro" id="IPR005467">
    <property type="entry name" value="His_kinase_dom"/>
</dbReference>
<keyword evidence="6" id="KW-0472">Membrane</keyword>
<dbReference type="InterPro" id="IPR000700">
    <property type="entry name" value="PAS-assoc_C"/>
</dbReference>
<evidence type="ECO:0000256" key="3">
    <source>
        <dbReference type="ARBA" id="ARBA00022553"/>
    </source>
</evidence>
<dbReference type="InterPro" id="IPR036890">
    <property type="entry name" value="HATPase_C_sf"/>
</dbReference>
<feature type="domain" description="Histidine kinase" evidence="8">
    <location>
        <begin position="641"/>
        <end position="856"/>
    </location>
</feature>
<dbReference type="SMART" id="SM00387">
    <property type="entry name" value="HATPase_c"/>
    <property type="match status" value="1"/>
</dbReference>
<dbReference type="InterPro" id="IPR003661">
    <property type="entry name" value="HisK_dim/P_dom"/>
</dbReference>
<feature type="coiled-coil region" evidence="7">
    <location>
        <begin position="278"/>
        <end position="344"/>
    </location>
</feature>
<evidence type="ECO:0000256" key="2">
    <source>
        <dbReference type="ARBA" id="ARBA00012438"/>
    </source>
</evidence>
<dbReference type="CDD" id="cd00082">
    <property type="entry name" value="HisKA"/>
    <property type="match status" value="1"/>
</dbReference>
<dbReference type="SUPFAM" id="SSF55785">
    <property type="entry name" value="PYP-like sensor domain (PAS domain)"/>
    <property type="match status" value="4"/>
</dbReference>
<dbReference type="InterPro" id="IPR050351">
    <property type="entry name" value="BphY/WalK/GraS-like"/>
</dbReference>
<dbReference type="InterPro" id="IPR003594">
    <property type="entry name" value="HATPase_dom"/>
</dbReference>
<dbReference type="SMART" id="SM00091">
    <property type="entry name" value="PAS"/>
    <property type="match status" value="3"/>
</dbReference>
<dbReference type="EMBL" id="JBHUFD010000019">
    <property type="protein sequence ID" value="MFD1875536.1"/>
    <property type="molecule type" value="Genomic_DNA"/>
</dbReference>